<feature type="signal peptide" evidence="1">
    <location>
        <begin position="1"/>
        <end position="22"/>
    </location>
</feature>
<protein>
    <recommendedName>
        <fullName evidence="4">UrcA family protein</fullName>
    </recommendedName>
</protein>
<evidence type="ECO:0008006" key="4">
    <source>
        <dbReference type="Google" id="ProtNLM"/>
    </source>
</evidence>
<dbReference type="EMBL" id="JABBFW010000014">
    <property type="protein sequence ID" value="NML17013.1"/>
    <property type="molecule type" value="Genomic_DNA"/>
</dbReference>
<accession>A0A848FFH7</accession>
<evidence type="ECO:0000313" key="2">
    <source>
        <dbReference type="EMBL" id="NML17013.1"/>
    </source>
</evidence>
<keyword evidence="3" id="KW-1185">Reference proteome</keyword>
<dbReference type="AlphaFoldDB" id="A0A848FFH7"/>
<comment type="caution">
    <text evidence="2">The sequence shown here is derived from an EMBL/GenBank/DDBJ whole genome shotgun (WGS) entry which is preliminary data.</text>
</comment>
<dbReference type="Proteomes" id="UP000574067">
    <property type="component" value="Unassembled WGS sequence"/>
</dbReference>
<gene>
    <name evidence="2" type="ORF">HHL10_18690</name>
</gene>
<keyword evidence="1" id="KW-0732">Signal</keyword>
<proteinExistence type="predicted"/>
<evidence type="ECO:0000313" key="3">
    <source>
        <dbReference type="Proteomes" id="UP000574067"/>
    </source>
</evidence>
<evidence type="ECO:0000256" key="1">
    <source>
        <dbReference type="SAM" id="SignalP"/>
    </source>
</evidence>
<sequence>MKARLFLIVAAALFAASAGAHAYGVNTVDDYPVPKYAREMAAGAPSAPHELTGAAAVDAYNRTVVLYATTVQMAIDVYRMCMEHHLLLARSGKQSDLPCTVPSVPVLPPMQWREGSPERKAK</sequence>
<feature type="chain" id="PRO_5033001371" description="UrcA family protein" evidence="1">
    <location>
        <begin position="23"/>
        <end position="122"/>
    </location>
</feature>
<name>A0A848FFH7_9BURK</name>
<dbReference type="RefSeq" id="WP_169161913.1">
    <property type="nucleotide sequence ID" value="NZ_JABBFW010000014.1"/>
</dbReference>
<reference evidence="2 3" key="1">
    <citation type="submission" date="2020-04" db="EMBL/GenBank/DDBJ databases">
        <title>Azohydromonas sp. isolated from soil.</title>
        <authorList>
            <person name="Dahal R.H."/>
        </authorList>
    </citation>
    <scope>NUCLEOTIDE SEQUENCE [LARGE SCALE GENOMIC DNA]</scope>
    <source>
        <strain evidence="2 3">G-1-1-14</strain>
    </source>
</reference>
<organism evidence="2 3">
    <name type="scientific">Azohydromonas caseinilytica</name>
    <dbReference type="NCBI Taxonomy" id="2728836"/>
    <lineage>
        <taxon>Bacteria</taxon>
        <taxon>Pseudomonadati</taxon>
        <taxon>Pseudomonadota</taxon>
        <taxon>Betaproteobacteria</taxon>
        <taxon>Burkholderiales</taxon>
        <taxon>Sphaerotilaceae</taxon>
        <taxon>Azohydromonas</taxon>
    </lineage>
</organism>